<evidence type="ECO:0000256" key="6">
    <source>
        <dbReference type="ARBA" id="ARBA00023136"/>
    </source>
</evidence>
<keyword evidence="4 7" id="KW-0812">Transmembrane</keyword>
<evidence type="ECO:0000313" key="8">
    <source>
        <dbReference type="EMBL" id="MFC4766942.1"/>
    </source>
</evidence>
<feature type="transmembrane region" description="Helical" evidence="7">
    <location>
        <begin position="238"/>
        <end position="258"/>
    </location>
</feature>
<evidence type="ECO:0000256" key="3">
    <source>
        <dbReference type="ARBA" id="ARBA00022475"/>
    </source>
</evidence>
<organism evidence="8 9">
    <name type="scientific">Effusibacillus consociatus</name>
    <dbReference type="NCBI Taxonomy" id="1117041"/>
    <lineage>
        <taxon>Bacteria</taxon>
        <taxon>Bacillati</taxon>
        <taxon>Bacillota</taxon>
        <taxon>Bacilli</taxon>
        <taxon>Bacillales</taxon>
        <taxon>Alicyclobacillaceae</taxon>
        <taxon>Effusibacillus</taxon>
    </lineage>
</organism>
<evidence type="ECO:0000256" key="1">
    <source>
        <dbReference type="ARBA" id="ARBA00004651"/>
    </source>
</evidence>
<dbReference type="InterPro" id="IPR052923">
    <property type="entry name" value="UPF0718"/>
</dbReference>
<feature type="transmembrane region" description="Helical" evidence="7">
    <location>
        <begin position="84"/>
        <end position="108"/>
    </location>
</feature>
<dbReference type="Proteomes" id="UP001596002">
    <property type="component" value="Unassembled WGS sequence"/>
</dbReference>
<keyword evidence="3" id="KW-1003">Cell membrane</keyword>
<keyword evidence="6 7" id="KW-0472">Membrane</keyword>
<sequence>MWQAAQTIFLSIVLESLPFVLLGVILSSLIQEFVSRERMLRMLPKNKGLAVVASSFLGFLVPVCDCGTIPMARSLMRKGVPVSAAMSFVLAAPVVNPMTMLATFVAFGMNPTMMWARTAAAFGVAVSIGWVLLLLESRKAIQTPLRPEELTVLELASTGTMPAKRSIKQVTGSVIQHAIAEFFEIMGFVVLSATVAALLQTFVPSSALAPVGEHPVFSVLAMMGLAILFSLCSAADGFVARSLAGLTTNGGVLGFLVIGQMIDIRNLFLFPRIFPKRVIMITFFMAFVLTLFAGIWVNVK</sequence>
<name>A0ABV9Q0S1_9BACL</name>
<dbReference type="PANTHER" id="PTHR34184:SF4">
    <property type="entry name" value="UPF0718 PROTEIN YCGR"/>
    <property type="match status" value="1"/>
</dbReference>
<evidence type="ECO:0000256" key="7">
    <source>
        <dbReference type="SAM" id="Phobius"/>
    </source>
</evidence>
<feature type="transmembrane region" description="Helical" evidence="7">
    <location>
        <begin position="50"/>
        <end position="72"/>
    </location>
</feature>
<proteinExistence type="inferred from homology"/>
<feature type="transmembrane region" description="Helical" evidence="7">
    <location>
        <begin position="182"/>
        <end position="203"/>
    </location>
</feature>
<keyword evidence="9" id="KW-1185">Reference proteome</keyword>
<accession>A0ABV9Q0S1</accession>
<feature type="transmembrane region" description="Helical" evidence="7">
    <location>
        <begin position="7"/>
        <end position="30"/>
    </location>
</feature>
<dbReference type="RefSeq" id="WP_380024836.1">
    <property type="nucleotide sequence ID" value="NZ_JBHSHC010000034.1"/>
</dbReference>
<comment type="subcellular location">
    <subcellularLocation>
        <location evidence="1">Cell membrane</location>
        <topology evidence="1">Multi-pass membrane protein</topology>
    </subcellularLocation>
</comment>
<feature type="transmembrane region" description="Helical" evidence="7">
    <location>
        <begin position="215"/>
        <end position="231"/>
    </location>
</feature>
<feature type="transmembrane region" description="Helical" evidence="7">
    <location>
        <begin position="114"/>
        <end position="135"/>
    </location>
</feature>
<evidence type="ECO:0000256" key="5">
    <source>
        <dbReference type="ARBA" id="ARBA00022989"/>
    </source>
</evidence>
<comment type="similarity">
    <text evidence="2">Belongs to the UPF0718 family.</text>
</comment>
<gene>
    <name evidence="8" type="ORF">ACFO8Q_06110</name>
</gene>
<feature type="transmembrane region" description="Helical" evidence="7">
    <location>
        <begin position="278"/>
        <end position="299"/>
    </location>
</feature>
<dbReference type="PANTHER" id="PTHR34184">
    <property type="entry name" value="UPF0718 PROTEIN YCGR"/>
    <property type="match status" value="1"/>
</dbReference>
<dbReference type="Pfam" id="PF03773">
    <property type="entry name" value="ArsP_1"/>
    <property type="match status" value="1"/>
</dbReference>
<protein>
    <submittedName>
        <fullName evidence="8">Permease</fullName>
    </submittedName>
</protein>
<keyword evidence="5 7" id="KW-1133">Transmembrane helix</keyword>
<evidence type="ECO:0000256" key="2">
    <source>
        <dbReference type="ARBA" id="ARBA00006386"/>
    </source>
</evidence>
<evidence type="ECO:0000256" key="4">
    <source>
        <dbReference type="ARBA" id="ARBA00022692"/>
    </source>
</evidence>
<dbReference type="EMBL" id="JBHSHC010000034">
    <property type="protein sequence ID" value="MFC4766942.1"/>
    <property type="molecule type" value="Genomic_DNA"/>
</dbReference>
<evidence type="ECO:0000313" key="9">
    <source>
        <dbReference type="Proteomes" id="UP001596002"/>
    </source>
</evidence>
<dbReference type="InterPro" id="IPR005524">
    <property type="entry name" value="DUF318"/>
</dbReference>
<comment type="caution">
    <text evidence="8">The sequence shown here is derived from an EMBL/GenBank/DDBJ whole genome shotgun (WGS) entry which is preliminary data.</text>
</comment>
<reference evidence="9" key="1">
    <citation type="journal article" date="2019" name="Int. J. Syst. Evol. Microbiol.">
        <title>The Global Catalogue of Microorganisms (GCM) 10K type strain sequencing project: providing services to taxonomists for standard genome sequencing and annotation.</title>
        <authorList>
            <consortium name="The Broad Institute Genomics Platform"/>
            <consortium name="The Broad Institute Genome Sequencing Center for Infectious Disease"/>
            <person name="Wu L."/>
            <person name="Ma J."/>
        </authorList>
    </citation>
    <scope>NUCLEOTIDE SEQUENCE [LARGE SCALE GENOMIC DNA]</scope>
    <source>
        <strain evidence="9">WYCCWR 12678</strain>
    </source>
</reference>